<sequence>MAESHLFVAMGNILNLRCDCWLAPTDQDLNIEATWTDAVAGLSEAANLTAGPSFRDGTIYAVAALDWPANEPVPVFTSVPVGGVRSAIELRPRIAAFLREAARAVSEMPRRATAETREVPLLALPFFGTAAGGGDLQRGEIMRAILRTILSELPTLGCDVVLVLQDEAAFALAQDIRRSESDYWLQLSRVHLDHAKALAHKARNGRLVPFLGSGVSITAGAPSWDGLLGKLAESVGLDPGMAKQFRKLSPLDQANILQSLHESPPSNRVGANESFGSLVSSFVRIERYGLAPTLLARLPSDGAITLNYDSLFERACADARLGRAVIPQDPREDETQAPAETDSRWLLKLHGSVAQPDSIVLTRDDYLGFNANREALSALVKAHLMTHHLLFVGFGLKDDHFHEIVHDVRRAMPNDHGSSTSLGTVLTLNTDPLQELAWKEKLSFISMDYPFSSDPARTLEIFLDALTCYSTASHSYFLAPRYEGGLNMKERQLRNEILKLKTLPAAVGESSVVGVIDEMLRTLGWSENASYDGEL</sequence>
<organism evidence="1">
    <name type="scientific">Arthrobacter sp. K5</name>
    <dbReference type="NCBI Taxonomy" id="2839623"/>
    <lineage>
        <taxon>Bacteria</taxon>
        <taxon>Bacillati</taxon>
        <taxon>Actinomycetota</taxon>
        <taxon>Actinomycetes</taxon>
        <taxon>Micrococcales</taxon>
        <taxon>Micrococcaceae</taxon>
        <taxon>Arthrobacter</taxon>
    </lineage>
</organism>
<name>A0AAU8EQB5_9MICC</name>
<reference evidence="1" key="1">
    <citation type="submission" date="2024-06" db="EMBL/GenBank/DDBJ databases">
        <title>Biodegradation of dimethachlon by Arthrobacter sp. K5: mechanistic insights and ecological implications.</title>
        <authorList>
            <person name="Hu S."/>
            <person name="Lu P."/>
        </authorList>
    </citation>
    <scope>NUCLEOTIDE SEQUENCE</scope>
    <source>
        <strain evidence="1">K5</strain>
    </source>
</reference>
<dbReference type="RefSeq" id="WP_353711475.1">
    <property type="nucleotide sequence ID" value="NZ_CP159279.1"/>
</dbReference>
<dbReference type="Pfam" id="PF13289">
    <property type="entry name" value="SIR2_2"/>
    <property type="match status" value="1"/>
</dbReference>
<dbReference type="AlphaFoldDB" id="A0AAU8EQB5"/>
<dbReference type="EMBL" id="CP159279">
    <property type="protein sequence ID" value="XCH11018.1"/>
    <property type="molecule type" value="Genomic_DNA"/>
</dbReference>
<proteinExistence type="predicted"/>
<protein>
    <submittedName>
        <fullName evidence="1">SIR2 family protein</fullName>
    </submittedName>
</protein>
<gene>
    <name evidence="1" type="ORF">ABRP34_19785</name>
</gene>
<dbReference type="SUPFAM" id="SSF52467">
    <property type="entry name" value="DHS-like NAD/FAD-binding domain"/>
    <property type="match status" value="1"/>
</dbReference>
<evidence type="ECO:0000313" key="1">
    <source>
        <dbReference type="EMBL" id="XCH11018.1"/>
    </source>
</evidence>
<dbReference type="InterPro" id="IPR029035">
    <property type="entry name" value="DHS-like_NAD/FAD-binding_dom"/>
</dbReference>
<accession>A0AAU8EQB5</accession>